<reference evidence="1 2" key="1">
    <citation type="journal article" date="2019" name="Int. J. Syst. Evol. Microbiol.">
        <title>The Global Catalogue of Microorganisms (GCM) 10K type strain sequencing project: providing services to taxonomists for standard genome sequencing and annotation.</title>
        <authorList>
            <consortium name="The Broad Institute Genomics Platform"/>
            <consortium name="The Broad Institute Genome Sequencing Center for Infectious Disease"/>
            <person name="Wu L."/>
            <person name="Ma J."/>
        </authorList>
    </citation>
    <scope>NUCLEOTIDE SEQUENCE [LARGE SCALE GENOMIC DNA]</scope>
    <source>
        <strain evidence="1 2">JCM 6305</strain>
    </source>
</reference>
<name>A0ABN3K359_9ACTN</name>
<gene>
    <name evidence="1" type="ORF">GCM10010405_30640</name>
</gene>
<evidence type="ECO:0000313" key="2">
    <source>
        <dbReference type="Proteomes" id="UP001501638"/>
    </source>
</evidence>
<protein>
    <recommendedName>
        <fullName evidence="3">Toxin</fullName>
    </recommendedName>
</protein>
<dbReference type="Proteomes" id="UP001501638">
    <property type="component" value="Unassembled WGS sequence"/>
</dbReference>
<keyword evidence="2" id="KW-1185">Reference proteome</keyword>
<organism evidence="1 2">
    <name type="scientific">Streptomyces macrosporus</name>
    <dbReference type="NCBI Taxonomy" id="44032"/>
    <lineage>
        <taxon>Bacteria</taxon>
        <taxon>Bacillati</taxon>
        <taxon>Actinomycetota</taxon>
        <taxon>Actinomycetes</taxon>
        <taxon>Kitasatosporales</taxon>
        <taxon>Streptomycetaceae</taxon>
        <taxon>Streptomyces</taxon>
    </lineage>
</organism>
<accession>A0ABN3K359</accession>
<dbReference type="EMBL" id="BAAASZ010000022">
    <property type="protein sequence ID" value="GAA2445095.1"/>
    <property type="molecule type" value="Genomic_DNA"/>
</dbReference>
<proteinExistence type="predicted"/>
<sequence>MVSTTWGTRRAARKLAGAVTDRLSGPVSSRRLCEELCRAMGRQRGGRPIELRFIDFPPGTVTGLALIREDSDMVLVHSGTTGVQQVVAVGHELRHLTQDGHDYCVDGADVAARLLGENGDMESVLDEVLHAAARNHAPNDLEDDAERFGLTVGGLLLPWVADGAQDFGPGPRDGLVGRIQTSLGPR</sequence>
<comment type="caution">
    <text evidence="1">The sequence shown here is derived from an EMBL/GenBank/DDBJ whole genome shotgun (WGS) entry which is preliminary data.</text>
</comment>
<evidence type="ECO:0008006" key="3">
    <source>
        <dbReference type="Google" id="ProtNLM"/>
    </source>
</evidence>
<evidence type="ECO:0000313" key="1">
    <source>
        <dbReference type="EMBL" id="GAA2445095.1"/>
    </source>
</evidence>